<feature type="signal peptide" evidence="1">
    <location>
        <begin position="1"/>
        <end position="23"/>
    </location>
</feature>
<reference evidence="2 3" key="1">
    <citation type="submission" date="2017-12" db="EMBL/GenBank/DDBJ databases">
        <title>Draft Genome sequences of multiple microbial strains isolated from spacecraft associated surfaces.</title>
        <authorList>
            <person name="Seuylemezian A."/>
            <person name="Vaishampayan P."/>
            <person name="Venkateswaran K."/>
        </authorList>
    </citation>
    <scope>NUCLEOTIDE SEQUENCE [LARGE SCALE GENOMIC DNA]</scope>
    <source>
        <strain evidence="2 3">2P01AA</strain>
    </source>
</reference>
<feature type="chain" id="PRO_5014961951" description="Lipoprotein" evidence="1">
    <location>
        <begin position="24"/>
        <end position="75"/>
    </location>
</feature>
<protein>
    <recommendedName>
        <fullName evidence="4">Lipoprotein</fullName>
    </recommendedName>
</protein>
<dbReference type="PROSITE" id="PS51257">
    <property type="entry name" value="PROKAR_LIPOPROTEIN"/>
    <property type="match status" value="1"/>
</dbReference>
<proteinExistence type="predicted"/>
<evidence type="ECO:0000313" key="2">
    <source>
        <dbReference type="EMBL" id="PKF35516.1"/>
    </source>
</evidence>
<evidence type="ECO:0000256" key="1">
    <source>
        <dbReference type="SAM" id="SignalP"/>
    </source>
</evidence>
<name>A0A2N0WIC5_9GAMM</name>
<evidence type="ECO:0008006" key="4">
    <source>
        <dbReference type="Google" id="ProtNLM"/>
    </source>
</evidence>
<gene>
    <name evidence="2" type="ORF">CW311_04295</name>
</gene>
<accession>A0A2N0WIC5</accession>
<dbReference type="AlphaFoldDB" id="A0A2N0WIC5"/>
<comment type="caution">
    <text evidence="2">The sequence shown here is derived from an EMBL/GenBank/DDBJ whole genome shotgun (WGS) entry which is preliminary data.</text>
</comment>
<keyword evidence="1" id="KW-0732">Signal</keyword>
<dbReference type="Proteomes" id="UP000233553">
    <property type="component" value="Unassembled WGS sequence"/>
</dbReference>
<dbReference type="EMBL" id="PISJ01000005">
    <property type="protein sequence ID" value="PKF35516.1"/>
    <property type="molecule type" value="Genomic_DNA"/>
</dbReference>
<sequence>MKSTSLKLSLLCFAILVSFGCESRQCLAYVNTSKTLFTQVDVGSVNGFPQYISIPNLVTEKTCVNYSIKNMEFNK</sequence>
<evidence type="ECO:0000313" key="3">
    <source>
        <dbReference type="Proteomes" id="UP000233553"/>
    </source>
</evidence>
<organism evidence="2 3">
    <name type="scientific">Acinetobacter proteolyticus</name>
    <dbReference type="NCBI Taxonomy" id="1776741"/>
    <lineage>
        <taxon>Bacteria</taxon>
        <taxon>Pseudomonadati</taxon>
        <taxon>Pseudomonadota</taxon>
        <taxon>Gammaproteobacteria</taxon>
        <taxon>Moraxellales</taxon>
        <taxon>Moraxellaceae</taxon>
        <taxon>Acinetobacter</taxon>
    </lineage>
</organism>